<dbReference type="EMBL" id="NVCU01000020">
    <property type="protein sequence ID" value="PFU01580.1"/>
    <property type="molecule type" value="Genomic_DNA"/>
</dbReference>
<sequence>MSKYKKQITSLEELHQIINALETLKKEYQIIRKIEWSESQFPLPNFPKNVWYVEEVNASKVSSDCNEIVKLVCNDCGTSFRGERKRLEGRSCIYCFKHNTKIVLLDKE</sequence>
<evidence type="ECO:0000313" key="1">
    <source>
        <dbReference type="EMBL" id="PFU01580.1"/>
    </source>
</evidence>
<evidence type="ECO:0000313" key="2">
    <source>
        <dbReference type="Proteomes" id="UP000225910"/>
    </source>
</evidence>
<dbReference type="AlphaFoldDB" id="A0A9X7B4J4"/>
<accession>A0A9X7B4J4</accession>
<dbReference type="Proteomes" id="UP000225910">
    <property type="component" value="Unassembled WGS sequence"/>
</dbReference>
<organism evidence="1 2">
    <name type="scientific">Bacillus thuringiensis</name>
    <dbReference type="NCBI Taxonomy" id="1428"/>
    <lineage>
        <taxon>Bacteria</taxon>
        <taxon>Bacillati</taxon>
        <taxon>Bacillota</taxon>
        <taxon>Bacilli</taxon>
        <taxon>Bacillales</taxon>
        <taxon>Bacillaceae</taxon>
        <taxon>Bacillus</taxon>
        <taxon>Bacillus cereus group</taxon>
    </lineage>
</organism>
<protein>
    <submittedName>
        <fullName evidence="1">Uncharacterized protein</fullName>
    </submittedName>
</protein>
<gene>
    <name evidence="1" type="ORF">COK81_01890</name>
</gene>
<proteinExistence type="predicted"/>
<reference evidence="1 2" key="1">
    <citation type="submission" date="2017-09" db="EMBL/GenBank/DDBJ databases">
        <title>Large-scale bioinformatics analysis of Bacillus genomes uncovers conserved roles of natural products in bacterial physiology.</title>
        <authorList>
            <consortium name="Agbiome Team Llc"/>
            <person name="Bleich R.M."/>
            <person name="Grubbs K.J."/>
            <person name="Santa Maria K.C."/>
            <person name="Allen S.E."/>
            <person name="Farag S."/>
            <person name="Shank E.A."/>
            <person name="Bowers A."/>
        </authorList>
    </citation>
    <scope>NUCLEOTIDE SEQUENCE [LARGE SCALE GENOMIC DNA]</scope>
    <source>
        <strain evidence="1 2">AFS064137</strain>
    </source>
</reference>
<name>A0A9X7B4J4_BACTU</name>
<comment type="caution">
    <text evidence="1">The sequence shown here is derived from an EMBL/GenBank/DDBJ whole genome shotgun (WGS) entry which is preliminary data.</text>
</comment>